<dbReference type="EMBL" id="FRAE01000020">
    <property type="protein sequence ID" value="SHJ90842.1"/>
    <property type="molecule type" value="Genomic_DNA"/>
</dbReference>
<dbReference type="AlphaFoldDB" id="A0A1M6N5C7"/>
<protein>
    <submittedName>
        <fullName evidence="1">Uncharacterized protein</fullName>
    </submittedName>
</protein>
<accession>A0A1M6N5C7</accession>
<reference evidence="2" key="1">
    <citation type="submission" date="2016-11" db="EMBL/GenBank/DDBJ databases">
        <authorList>
            <person name="Varghese N."/>
            <person name="Submissions S."/>
        </authorList>
    </citation>
    <scope>NUCLEOTIDE SEQUENCE [LARGE SCALE GENOMIC DNA]</scope>
    <source>
        <strain evidence="2">DSM 15518</strain>
    </source>
</reference>
<dbReference type="OrthoDB" id="2677749at2"/>
<gene>
    <name evidence="1" type="ORF">SAMN02744037_01163</name>
</gene>
<evidence type="ECO:0000313" key="2">
    <source>
        <dbReference type="Proteomes" id="UP000242497"/>
    </source>
</evidence>
<evidence type="ECO:0000313" key="1">
    <source>
        <dbReference type="EMBL" id="SHJ90842.1"/>
    </source>
</evidence>
<organism evidence="1 2">
    <name type="scientific">Tepidibacter formicigenes DSM 15518</name>
    <dbReference type="NCBI Taxonomy" id="1123349"/>
    <lineage>
        <taxon>Bacteria</taxon>
        <taxon>Bacillati</taxon>
        <taxon>Bacillota</taxon>
        <taxon>Clostridia</taxon>
        <taxon>Peptostreptococcales</taxon>
        <taxon>Peptostreptococcaceae</taxon>
        <taxon>Tepidibacter</taxon>
    </lineage>
</organism>
<keyword evidence="2" id="KW-1185">Reference proteome</keyword>
<dbReference type="Proteomes" id="UP000242497">
    <property type="component" value="Unassembled WGS sequence"/>
</dbReference>
<sequence length="273" mass="31943">MGSIDKKYEFVILKFLSRYNYDAVVDILEELGIENGDLHTFVSSCKSSVNFDFKTSIKKIDSLTPQIKNRKEIKALRNNLIDLLDGEPEAIFSEFIENIKIQLINEEYIDFLGRIYRLKEALFKYIFVRNQSGKNKISMLGYMVSKKNILNILRKRYNIYTSNLTHGITKYINKYMRKTRKMSKALEILNSEKLENLIRLRNDSPVGHGFKGVSKEDIESIYGKPFEVVDDFISACEYLDFDIKFDKYDDINNIIIDLISKYISTKGDECYEQ</sequence>
<proteinExistence type="predicted"/>
<dbReference type="RefSeq" id="WP_072888159.1">
    <property type="nucleotide sequence ID" value="NZ_FRAE01000020.1"/>
</dbReference>
<dbReference type="STRING" id="1123349.SAMN02744037_01163"/>
<name>A0A1M6N5C7_9FIRM</name>